<feature type="domain" description="Bacteriophage T4 Gp8" evidence="1">
    <location>
        <begin position="14"/>
        <end position="345"/>
    </location>
</feature>
<dbReference type="InterPro" id="IPR015298">
    <property type="entry name" value="Phage_T4_Gp8"/>
</dbReference>
<accession>A0A023W6N5</accession>
<organism evidence="2 3">
    <name type="scientific">Serratia phage PS2</name>
    <dbReference type="NCBI Taxonomy" id="1481112"/>
    <lineage>
        <taxon>Viruses</taxon>
        <taxon>Duplodnaviria</taxon>
        <taxon>Heunggongvirae</taxon>
        <taxon>Uroviricota</taxon>
        <taxon>Caudoviricetes</taxon>
        <taxon>Muldoonvirus</taxon>
        <taxon>Muldoonvirus PS2</taxon>
    </lineage>
</organism>
<dbReference type="Pfam" id="PF09215">
    <property type="entry name" value="Phage-Gp8"/>
    <property type="match status" value="1"/>
</dbReference>
<name>A0A023W6N5_9CAUD</name>
<dbReference type="SUPFAM" id="SSF89433">
    <property type="entry name" value="Baseplate structural protein gp8"/>
    <property type="match status" value="1"/>
</dbReference>
<dbReference type="RefSeq" id="YP_009030213.1">
    <property type="nucleotide sequence ID" value="NC_024121.1"/>
</dbReference>
<evidence type="ECO:0000313" key="3">
    <source>
        <dbReference type="Proteomes" id="UP000024445"/>
    </source>
</evidence>
<proteinExistence type="predicted"/>
<sequence>MNNYAATSSVVYRAIVTSKFRTEKMLNFYEMVGDTKDKNTIYMTFGRSTPWAANEKDPGFAPPYPIDNPDGVSDMWQHMLGTLKIDKSMLDAVVPRRDWGDTRYQNPYTFYIGDIVVIGSIGENTPQTYNAPGWKVYRCVDVPDVGECSITSIKEKKECIALGGKWTPGVRSDQFPDSKADGSALSDGYTWEYLYTIPYDVTINRCTNEYIVVPMPDELSDPDPVINREKRQRWGYDNNISWNPQDSDLLYNMKVNTIRFKAFMDSIYFPEASLPGNTGFRQISLIVNPLEKKKSPSDKDVKATKVAYKPQQLELHSGEMIYMENRQPIIRSMDATEEISIIFQF</sequence>
<dbReference type="Gene3D" id="2.60.340.10">
    <property type="entry name" value="baseplate structural protein gp8, domain 1"/>
    <property type="match status" value="1"/>
</dbReference>
<dbReference type="Gene3D" id="2.170.290.10">
    <property type="entry name" value="baseplate structural protein gp8, domain 2"/>
    <property type="match status" value="1"/>
</dbReference>
<dbReference type="Proteomes" id="UP000024445">
    <property type="component" value="Segment"/>
</dbReference>
<evidence type="ECO:0000259" key="1">
    <source>
        <dbReference type="Pfam" id="PF09215"/>
    </source>
</evidence>
<keyword evidence="3" id="KW-1185">Reference proteome</keyword>
<dbReference type="OrthoDB" id="4009at10239"/>
<evidence type="ECO:0000313" key="2">
    <source>
        <dbReference type="EMBL" id="AHY25412.1"/>
    </source>
</evidence>
<dbReference type="InterPro" id="IPR036327">
    <property type="entry name" value="Gp8_sf"/>
</dbReference>
<gene>
    <name evidence="2" type="ORF">PS2_166</name>
</gene>
<dbReference type="EMBL" id="KJ025957">
    <property type="protein sequence ID" value="AHY25412.1"/>
    <property type="molecule type" value="Genomic_DNA"/>
</dbReference>
<protein>
    <submittedName>
        <fullName evidence="2">Baseplate wedge subunit</fullName>
    </submittedName>
</protein>
<reference evidence="2 3" key="1">
    <citation type="submission" date="2014-01" db="EMBL/GenBank/DDBJ databases">
        <authorList>
            <person name="Zhang G."/>
            <person name="Jin J."/>
            <person name="Li Z.J."/>
            <person name="Wang S.W."/>
            <person name="Chen S.J."/>
            <person name="Wang S.M."/>
            <person name="Wang X.T."/>
            <person name="Li Y.H."/>
            <person name="Wang J."/>
            <person name="Yang C.K."/>
            <person name="Wang L."/>
        </authorList>
    </citation>
    <scope>NUCLEOTIDE SEQUENCE [LARGE SCALE GENOMIC DNA]</scope>
</reference>
<dbReference type="KEGG" id="vg:19485049"/>
<dbReference type="GeneID" id="19485049"/>